<dbReference type="InterPro" id="IPR011006">
    <property type="entry name" value="CheY-like_superfamily"/>
</dbReference>
<dbReference type="Gene3D" id="3.30.70.270">
    <property type="match status" value="1"/>
</dbReference>
<name>A0ABV1RHQ0_9ALTE</name>
<dbReference type="Pfam" id="PF00990">
    <property type="entry name" value="GGDEF"/>
    <property type="match status" value="1"/>
</dbReference>
<feature type="modified residue" description="4-aspartylphosphate" evidence="3">
    <location>
        <position position="178"/>
    </location>
</feature>
<keyword evidence="6" id="KW-0808">Transferase</keyword>
<keyword evidence="6" id="KW-0548">Nucleotidyltransferase</keyword>
<reference evidence="6 7" key="1">
    <citation type="submission" date="2024-06" db="EMBL/GenBank/DDBJ databases">
        <authorList>
            <person name="Chen R.Y."/>
        </authorList>
    </citation>
    <scope>NUCLEOTIDE SEQUENCE [LARGE SCALE GENOMIC DNA]</scope>
    <source>
        <strain evidence="6 7">D2</strain>
    </source>
</reference>
<dbReference type="NCBIfam" id="TIGR00254">
    <property type="entry name" value="GGDEF"/>
    <property type="match status" value="1"/>
</dbReference>
<dbReference type="PANTHER" id="PTHR45138:SF9">
    <property type="entry name" value="DIGUANYLATE CYCLASE DGCM-RELATED"/>
    <property type="match status" value="1"/>
</dbReference>
<dbReference type="PROSITE" id="PS50887">
    <property type="entry name" value="GGDEF"/>
    <property type="match status" value="1"/>
</dbReference>
<feature type="domain" description="GGDEF" evidence="5">
    <location>
        <begin position="288"/>
        <end position="419"/>
    </location>
</feature>
<dbReference type="EC" id="2.7.7.65" evidence="1"/>
<dbReference type="CDD" id="cd01949">
    <property type="entry name" value="GGDEF"/>
    <property type="match status" value="1"/>
</dbReference>
<evidence type="ECO:0000313" key="7">
    <source>
        <dbReference type="Proteomes" id="UP001467690"/>
    </source>
</evidence>
<dbReference type="PROSITE" id="PS50110">
    <property type="entry name" value="RESPONSE_REGULATORY"/>
    <property type="match status" value="2"/>
</dbReference>
<gene>
    <name evidence="6" type="ORF">ABS311_11365</name>
</gene>
<feature type="domain" description="Response regulatory" evidence="4">
    <location>
        <begin position="128"/>
        <end position="245"/>
    </location>
</feature>
<dbReference type="SUPFAM" id="SSF55073">
    <property type="entry name" value="Nucleotide cyclase"/>
    <property type="match status" value="1"/>
</dbReference>
<proteinExistence type="predicted"/>
<keyword evidence="7" id="KW-1185">Reference proteome</keyword>
<keyword evidence="3" id="KW-0597">Phosphoprotein</keyword>
<evidence type="ECO:0000259" key="4">
    <source>
        <dbReference type="PROSITE" id="PS50110"/>
    </source>
</evidence>
<dbReference type="PANTHER" id="PTHR45138">
    <property type="entry name" value="REGULATORY COMPONENTS OF SENSORY TRANSDUCTION SYSTEM"/>
    <property type="match status" value="1"/>
</dbReference>
<dbReference type="InterPro" id="IPR050469">
    <property type="entry name" value="Diguanylate_Cyclase"/>
</dbReference>
<dbReference type="SMART" id="SM00448">
    <property type="entry name" value="REC"/>
    <property type="match status" value="2"/>
</dbReference>
<evidence type="ECO:0000256" key="1">
    <source>
        <dbReference type="ARBA" id="ARBA00012528"/>
    </source>
</evidence>
<comment type="catalytic activity">
    <reaction evidence="2">
        <text>2 GTP = 3',3'-c-di-GMP + 2 diphosphate</text>
        <dbReference type="Rhea" id="RHEA:24898"/>
        <dbReference type="ChEBI" id="CHEBI:33019"/>
        <dbReference type="ChEBI" id="CHEBI:37565"/>
        <dbReference type="ChEBI" id="CHEBI:58805"/>
        <dbReference type="EC" id="2.7.7.65"/>
    </reaction>
</comment>
<dbReference type="RefSeq" id="WP_350401992.1">
    <property type="nucleotide sequence ID" value="NZ_JBELOE010000212.1"/>
</dbReference>
<organism evidence="6 7">
    <name type="scientific">Catenovulum sediminis</name>
    <dbReference type="NCBI Taxonomy" id="1740262"/>
    <lineage>
        <taxon>Bacteria</taxon>
        <taxon>Pseudomonadati</taxon>
        <taxon>Pseudomonadota</taxon>
        <taxon>Gammaproteobacteria</taxon>
        <taxon>Alteromonadales</taxon>
        <taxon>Alteromonadaceae</taxon>
        <taxon>Catenovulum</taxon>
    </lineage>
</organism>
<dbReference type="SUPFAM" id="SSF52172">
    <property type="entry name" value="CheY-like"/>
    <property type="match status" value="2"/>
</dbReference>
<dbReference type="GO" id="GO:0052621">
    <property type="term" value="F:diguanylate cyclase activity"/>
    <property type="evidence" value="ECO:0007669"/>
    <property type="project" value="UniProtKB-EC"/>
</dbReference>
<dbReference type="Proteomes" id="UP001467690">
    <property type="component" value="Unassembled WGS sequence"/>
</dbReference>
<dbReference type="CDD" id="cd17544">
    <property type="entry name" value="REC_2_GGDEF"/>
    <property type="match status" value="1"/>
</dbReference>
<dbReference type="EMBL" id="JBELOE010000212">
    <property type="protein sequence ID" value="MER2492474.1"/>
    <property type="molecule type" value="Genomic_DNA"/>
</dbReference>
<evidence type="ECO:0000256" key="3">
    <source>
        <dbReference type="PROSITE-ProRule" id="PRU00169"/>
    </source>
</evidence>
<accession>A0ABV1RHQ0</accession>
<dbReference type="Pfam" id="PF00072">
    <property type="entry name" value="Response_reg"/>
    <property type="match status" value="2"/>
</dbReference>
<evidence type="ECO:0000256" key="2">
    <source>
        <dbReference type="ARBA" id="ARBA00034247"/>
    </source>
</evidence>
<dbReference type="Gene3D" id="3.40.50.2300">
    <property type="match status" value="2"/>
</dbReference>
<dbReference type="SMART" id="SM00267">
    <property type="entry name" value="GGDEF"/>
    <property type="match status" value="1"/>
</dbReference>
<comment type="caution">
    <text evidence="6">The sequence shown here is derived from an EMBL/GenBank/DDBJ whole genome shotgun (WGS) entry which is preliminary data.</text>
</comment>
<feature type="domain" description="Response regulatory" evidence="4">
    <location>
        <begin position="7"/>
        <end position="120"/>
    </location>
</feature>
<evidence type="ECO:0000259" key="5">
    <source>
        <dbReference type="PROSITE" id="PS50887"/>
    </source>
</evidence>
<dbReference type="InterPro" id="IPR029787">
    <property type="entry name" value="Nucleotide_cyclase"/>
</dbReference>
<evidence type="ECO:0000313" key="6">
    <source>
        <dbReference type="EMBL" id="MER2492474.1"/>
    </source>
</evidence>
<sequence>MQARKHRLLIVEDSKPIASLIQYVAKEAGYETQIATTMAKCVEYLRTHETFDLASVDYNLPDAPDGEAIDAVLAHRVAAVVMTGKLDAQTRERVLNKAVVDYIPKESAEAFNYLGKLLTRFAVNPKIKILIVDDATAFRSYLVHLLERHRYQVLEAENGAQGLQILEQNPDISLVITDHEMPVMSGIRFVSEIRKKYPKERLCVIGLSSTETQSLASRFIQNGANDFLIKPFCLEEFYCRIAQSLEHLEYMVRLKRLADIDSLTALYNRYAFFKETEALALRCVEKQQAYAVAMIDIDLFKKVNDNYGHDMGDAVIVDLAQQLTQHFSANDFICARFGGEEFVIFIKPDALSKIEDALAQFRIQIADRVVQIAEQRCQYTISGGLVVACWDLDKMIQLADEALYRSKENGRNKITIDRMGVIDGGQ</sequence>
<protein>
    <recommendedName>
        <fullName evidence="1">diguanylate cyclase</fullName>
        <ecNumber evidence="1">2.7.7.65</ecNumber>
    </recommendedName>
</protein>
<feature type="modified residue" description="4-aspartylphosphate" evidence="3">
    <location>
        <position position="57"/>
    </location>
</feature>
<dbReference type="InterPro" id="IPR043128">
    <property type="entry name" value="Rev_trsase/Diguanyl_cyclase"/>
</dbReference>
<dbReference type="InterPro" id="IPR000160">
    <property type="entry name" value="GGDEF_dom"/>
</dbReference>
<dbReference type="InterPro" id="IPR001789">
    <property type="entry name" value="Sig_transdc_resp-reg_receiver"/>
</dbReference>